<organism>
    <name type="scientific">Serpula lacrymans var. lacrymans (strain S7.9)</name>
    <name type="common">Dry rot fungus</name>
    <dbReference type="NCBI Taxonomy" id="578457"/>
    <lineage>
        <taxon>Eukaryota</taxon>
        <taxon>Fungi</taxon>
        <taxon>Dikarya</taxon>
        <taxon>Basidiomycota</taxon>
        <taxon>Agaricomycotina</taxon>
        <taxon>Agaricomycetes</taxon>
        <taxon>Agaricomycetidae</taxon>
        <taxon>Boletales</taxon>
        <taxon>Coniophorineae</taxon>
        <taxon>Serpulaceae</taxon>
        <taxon>Serpula</taxon>
    </lineage>
</organism>
<evidence type="ECO:0000313" key="1">
    <source>
        <dbReference type="EMBL" id="EGO26985.1"/>
    </source>
</evidence>
<dbReference type="RefSeq" id="XP_007317158.1">
    <property type="nucleotide sequence ID" value="XM_007317096.1"/>
</dbReference>
<dbReference type="AlphaFoldDB" id="F8NSR1"/>
<dbReference type="HOGENOM" id="CLU_2387530_0_0_1"/>
<proteinExistence type="predicted"/>
<reference evidence="1" key="1">
    <citation type="submission" date="2011-04" db="EMBL/GenBank/DDBJ databases">
        <title>Evolution of plant cell wall degrading machinery underlies the functional diversity of forest fungi.</title>
        <authorList>
            <consortium name="US DOE Joint Genome Institute (JGI-PGF)"/>
            <person name="Eastwood D.C."/>
            <person name="Floudas D."/>
            <person name="Binder M."/>
            <person name="Majcherczyk A."/>
            <person name="Schneider P."/>
            <person name="Aerts A."/>
            <person name="Asiegbu F.O."/>
            <person name="Baker S.E."/>
            <person name="Barry K."/>
            <person name="Bendiksby M."/>
            <person name="Blumentritt M."/>
            <person name="Coutinho P.M."/>
            <person name="Cullen D."/>
            <person name="Cullen D."/>
            <person name="Gathman A."/>
            <person name="Goodell B."/>
            <person name="Henrissat B."/>
            <person name="Ihrmark K."/>
            <person name="Kauserud H."/>
            <person name="Kohler A."/>
            <person name="LaButti K."/>
            <person name="Lapidus A."/>
            <person name="Lavin J.L."/>
            <person name="Lee Y.-H."/>
            <person name="Lindquist E."/>
            <person name="Lilly W."/>
            <person name="Lucas S."/>
            <person name="Morin E."/>
            <person name="Murat C."/>
            <person name="Oguiza J.A."/>
            <person name="Park J."/>
            <person name="Pisabarro A.G."/>
            <person name="Riley R."/>
            <person name="Rosling A."/>
            <person name="Salamov A."/>
            <person name="Schmidt O."/>
            <person name="Schmutz J."/>
            <person name="Skrede I."/>
            <person name="Stenlid J."/>
            <person name="Wiebenga A."/>
            <person name="Xie X."/>
            <person name="Kues U."/>
            <person name="Hibbett D.S."/>
            <person name="Hoffmeister D."/>
            <person name="Hogberg N."/>
            <person name="Martin F."/>
            <person name="Grigoriev I.V."/>
            <person name="Watkinson S.C."/>
        </authorList>
    </citation>
    <scope>NUCLEOTIDE SEQUENCE</scope>
    <source>
        <strain evidence="1">S7.9</strain>
    </source>
</reference>
<dbReference type="GeneID" id="18818786"/>
<name>F8NSR1_SERL9</name>
<dbReference type="Proteomes" id="UP000008064">
    <property type="component" value="Unassembled WGS sequence"/>
</dbReference>
<gene>
    <name evidence="1" type="ORF">SERLADRAFT_464689</name>
</gene>
<sequence>MLLASFQAEFGLGVVSYSAIYKHTLVTALGSYSDQLSLSHPRRQSSVSTDTYNGHELAFAQAALNKVLRIRGLTNDDVEDALPHIESIPVVRGP</sequence>
<protein>
    <submittedName>
        <fullName evidence="1">Uncharacterized protein</fullName>
    </submittedName>
</protein>
<dbReference type="KEGG" id="sla:SERLADRAFT_464689"/>
<accession>F8NSR1</accession>
<dbReference type="EMBL" id="GL945432">
    <property type="protein sequence ID" value="EGO26985.1"/>
    <property type="molecule type" value="Genomic_DNA"/>
</dbReference>